<dbReference type="AlphaFoldDB" id="A0A0A9DML5"/>
<protein>
    <submittedName>
        <fullName evidence="1">Uncharacterized protein</fullName>
    </submittedName>
</protein>
<accession>A0A0A9DML5</accession>
<reference evidence="1" key="2">
    <citation type="journal article" date="2015" name="Data Brief">
        <title>Shoot transcriptome of the giant reed, Arundo donax.</title>
        <authorList>
            <person name="Barrero R.A."/>
            <person name="Guerrero F.D."/>
            <person name="Moolhuijzen P."/>
            <person name="Goolsby J.A."/>
            <person name="Tidwell J."/>
            <person name="Bellgard S.E."/>
            <person name="Bellgard M.I."/>
        </authorList>
    </citation>
    <scope>NUCLEOTIDE SEQUENCE</scope>
    <source>
        <tissue evidence="1">Shoot tissue taken approximately 20 cm above the soil surface</tissue>
    </source>
</reference>
<proteinExistence type="predicted"/>
<organism evidence="1">
    <name type="scientific">Arundo donax</name>
    <name type="common">Giant reed</name>
    <name type="synonym">Donax arundinaceus</name>
    <dbReference type="NCBI Taxonomy" id="35708"/>
    <lineage>
        <taxon>Eukaryota</taxon>
        <taxon>Viridiplantae</taxon>
        <taxon>Streptophyta</taxon>
        <taxon>Embryophyta</taxon>
        <taxon>Tracheophyta</taxon>
        <taxon>Spermatophyta</taxon>
        <taxon>Magnoliopsida</taxon>
        <taxon>Liliopsida</taxon>
        <taxon>Poales</taxon>
        <taxon>Poaceae</taxon>
        <taxon>PACMAD clade</taxon>
        <taxon>Arundinoideae</taxon>
        <taxon>Arundineae</taxon>
        <taxon>Arundo</taxon>
    </lineage>
</organism>
<sequence>MGRRREMRWRLPRPRCGSGYGGRCGGCSLRAWRRRRAARSETVRSGAAAGSGLEYGGDGLEKKLEGSIVFFTSLL</sequence>
<dbReference type="EMBL" id="GBRH01208066">
    <property type="protein sequence ID" value="JAD89829.1"/>
    <property type="molecule type" value="Transcribed_RNA"/>
</dbReference>
<name>A0A0A9DML5_ARUDO</name>
<reference evidence="1" key="1">
    <citation type="submission" date="2014-09" db="EMBL/GenBank/DDBJ databases">
        <authorList>
            <person name="Magalhaes I.L.F."/>
            <person name="Oliveira U."/>
            <person name="Santos F.R."/>
            <person name="Vidigal T.H.D.A."/>
            <person name="Brescovit A.D."/>
            <person name="Santos A.J."/>
        </authorList>
    </citation>
    <scope>NUCLEOTIDE SEQUENCE</scope>
    <source>
        <tissue evidence="1">Shoot tissue taken approximately 20 cm above the soil surface</tissue>
    </source>
</reference>
<evidence type="ECO:0000313" key="1">
    <source>
        <dbReference type="EMBL" id="JAD89829.1"/>
    </source>
</evidence>